<dbReference type="KEGG" id="cmp:Cha6605_4592"/>
<dbReference type="CDD" id="cd12797">
    <property type="entry name" value="M23_peptidase"/>
    <property type="match status" value="1"/>
</dbReference>
<sequence length="494" mass="52013">MTSKAEKISHHSRKQPRLSIFFRNPLLLKIVAWLGSLSFIGSTGIVWADLKPISTSQTEAQAFIQASRASAPGTPKSAEREIFGPDLPTAPKPSVEPISPAQLPNREVPVAVAPSSAAISPTGTIVRPKHTDLLTADNYTVGVNGSALAQAATTASIEIPVPAPLSNKIPNLTRERVASTSSQIQPLLKPSQWPMARSVPIVSNQSPAISPQSAQGYQTVPEVTALPTLNSTSASASKANSYTQNPRTIAAERYSTVVKPMTPPVTSGRSNAASSNSSAISVPTSRNQRIEVLPVAQLPKLTGTKVVPAVSAIPSVRPAGSNAQAATTTFTEDRSNLAGGEFIYPLTSPAPTTSGFGWRTHPITGSRRFHSGVDIGAPMGTPVVASGSGVIVSAGWLGGYGKTVVIQHNGIQQTLYGHLSEVFVQPGQRIEQGTVIGRVGSTGNSTGPHLHFEARVSTTDGWVAVDPGEDIKYALDNLRRSMPFAQREFDRVVN</sequence>
<evidence type="ECO:0000313" key="5">
    <source>
        <dbReference type="EMBL" id="AFY95511.1"/>
    </source>
</evidence>
<keyword evidence="1" id="KW-0732">Signal</keyword>
<keyword evidence="3" id="KW-1133">Transmembrane helix</keyword>
<keyword evidence="3" id="KW-0472">Membrane</keyword>
<evidence type="ECO:0000313" key="6">
    <source>
        <dbReference type="Proteomes" id="UP000010366"/>
    </source>
</evidence>
<feature type="compositionally biased region" description="Low complexity" evidence="2">
    <location>
        <begin position="270"/>
        <end position="281"/>
    </location>
</feature>
<dbReference type="InterPro" id="IPR011055">
    <property type="entry name" value="Dup_hybrid_motif"/>
</dbReference>
<dbReference type="STRING" id="1173020.Cha6605_4592"/>
<dbReference type="Pfam" id="PF01551">
    <property type="entry name" value="Peptidase_M23"/>
    <property type="match status" value="1"/>
</dbReference>
<keyword evidence="3" id="KW-0812">Transmembrane</keyword>
<evidence type="ECO:0000256" key="2">
    <source>
        <dbReference type="SAM" id="MobiDB-lite"/>
    </source>
</evidence>
<dbReference type="eggNOG" id="COG0739">
    <property type="taxonomic scope" value="Bacteria"/>
</dbReference>
<proteinExistence type="predicted"/>
<accession>K9UM41</accession>
<dbReference type="PANTHER" id="PTHR21666">
    <property type="entry name" value="PEPTIDASE-RELATED"/>
    <property type="match status" value="1"/>
</dbReference>
<dbReference type="HOGENOM" id="CLU_034930_0_0_3"/>
<dbReference type="EMBL" id="CP003600">
    <property type="protein sequence ID" value="AFY95511.1"/>
    <property type="molecule type" value="Genomic_DNA"/>
</dbReference>
<dbReference type="InterPro" id="IPR050570">
    <property type="entry name" value="Cell_wall_metabolism_enzyme"/>
</dbReference>
<dbReference type="GO" id="GO:0004222">
    <property type="term" value="F:metalloendopeptidase activity"/>
    <property type="evidence" value="ECO:0007669"/>
    <property type="project" value="TreeGrafter"/>
</dbReference>
<dbReference type="SUPFAM" id="SSF51261">
    <property type="entry name" value="Duplicated hybrid motif"/>
    <property type="match status" value="1"/>
</dbReference>
<organism evidence="5 6">
    <name type="scientific">Chamaesiphon minutus (strain ATCC 27169 / PCC 6605)</name>
    <dbReference type="NCBI Taxonomy" id="1173020"/>
    <lineage>
        <taxon>Bacteria</taxon>
        <taxon>Bacillati</taxon>
        <taxon>Cyanobacteriota</taxon>
        <taxon>Cyanophyceae</taxon>
        <taxon>Gomontiellales</taxon>
        <taxon>Chamaesiphonaceae</taxon>
        <taxon>Chamaesiphon</taxon>
    </lineage>
</organism>
<reference evidence="5 6" key="1">
    <citation type="submission" date="2012-05" db="EMBL/GenBank/DDBJ databases">
        <title>Finished chromosome of genome of Chamaesiphon sp. PCC 6605.</title>
        <authorList>
            <consortium name="US DOE Joint Genome Institute"/>
            <person name="Gugger M."/>
            <person name="Coursin T."/>
            <person name="Rippka R."/>
            <person name="Tandeau De Marsac N."/>
            <person name="Huntemann M."/>
            <person name="Wei C.-L."/>
            <person name="Han J."/>
            <person name="Detter J.C."/>
            <person name="Han C."/>
            <person name="Tapia R."/>
            <person name="Chen A."/>
            <person name="Kyrpides N."/>
            <person name="Mavromatis K."/>
            <person name="Markowitz V."/>
            <person name="Szeto E."/>
            <person name="Ivanova N."/>
            <person name="Pagani I."/>
            <person name="Pati A."/>
            <person name="Goodwin L."/>
            <person name="Nordberg H.P."/>
            <person name="Cantor M.N."/>
            <person name="Hua S.X."/>
            <person name="Woyke T."/>
            <person name="Kerfeld C.A."/>
        </authorList>
    </citation>
    <scope>NUCLEOTIDE SEQUENCE [LARGE SCALE GENOMIC DNA]</scope>
    <source>
        <strain evidence="6">ATCC 27169 / PCC 6605</strain>
    </source>
</reference>
<dbReference type="PANTHER" id="PTHR21666:SF289">
    <property type="entry name" value="L-ALA--D-GLU ENDOPEPTIDASE"/>
    <property type="match status" value="1"/>
</dbReference>
<feature type="domain" description="M23ase beta-sheet core" evidence="4">
    <location>
        <begin position="368"/>
        <end position="457"/>
    </location>
</feature>
<keyword evidence="6" id="KW-1185">Reference proteome</keyword>
<evidence type="ECO:0000256" key="3">
    <source>
        <dbReference type="SAM" id="Phobius"/>
    </source>
</evidence>
<gene>
    <name evidence="5" type="ORF">Cha6605_4592</name>
</gene>
<dbReference type="InterPro" id="IPR016047">
    <property type="entry name" value="M23ase_b-sheet_dom"/>
</dbReference>
<name>K9UM41_CHAP6</name>
<dbReference type="Gene3D" id="2.70.70.10">
    <property type="entry name" value="Glucose Permease (Domain IIA)"/>
    <property type="match status" value="1"/>
</dbReference>
<dbReference type="RefSeq" id="WP_015161609.1">
    <property type="nucleotide sequence ID" value="NC_019697.1"/>
</dbReference>
<evidence type="ECO:0000259" key="4">
    <source>
        <dbReference type="Pfam" id="PF01551"/>
    </source>
</evidence>
<feature type="transmembrane region" description="Helical" evidence="3">
    <location>
        <begin position="26"/>
        <end position="48"/>
    </location>
</feature>
<dbReference type="AlphaFoldDB" id="K9UM41"/>
<dbReference type="OrthoDB" id="507840at2"/>
<evidence type="ECO:0000256" key="1">
    <source>
        <dbReference type="ARBA" id="ARBA00022729"/>
    </source>
</evidence>
<feature type="region of interest" description="Disordered" evidence="2">
    <location>
        <begin position="260"/>
        <end position="282"/>
    </location>
</feature>
<dbReference type="Proteomes" id="UP000010366">
    <property type="component" value="Chromosome"/>
</dbReference>
<protein>
    <submittedName>
        <fullName evidence="5">Metalloendopeptidase-like membrane protein</fullName>
    </submittedName>
</protein>